<proteinExistence type="predicted"/>
<evidence type="ECO:0000313" key="2">
    <source>
        <dbReference type="Proteomes" id="UP000023152"/>
    </source>
</evidence>
<dbReference type="EMBL" id="ASPP01022227">
    <property type="protein sequence ID" value="ETO11641.1"/>
    <property type="molecule type" value="Genomic_DNA"/>
</dbReference>
<keyword evidence="2" id="KW-1185">Reference proteome</keyword>
<dbReference type="Proteomes" id="UP000023152">
    <property type="component" value="Unassembled WGS sequence"/>
</dbReference>
<accession>X6MD87</accession>
<evidence type="ECO:0000313" key="1">
    <source>
        <dbReference type="EMBL" id="ETO11641.1"/>
    </source>
</evidence>
<organism evidence="1 2">
    <name type="scientific">Reticulomyxa filosa</name>
    <dbReference type="NCBI Taxonomy" id="46433"/>
    <lineage>
        <taxon>Eukaryota</taxon>
        <taxon>Sar</taxon>
        <taxon>Rhizaria</taxon>
        <taxon>Retaria</taxon>
        <taxon>Foraminifera</taxon>
        <taxon>Monothalamids</taxon>
        <taxon>Reticulomyxidae</taxon>
        <taxon>Reticulomyxa</taxon>
    </lineage>
</organism>
<sequence length="249" mass="29126">MNDRKDNCPCCKQPTVTPITEVTFINSEYSISASDGSLDEKKKNHCQKSYTIKSGLTYTLQARQIKQHAIDLEDLNARSKVAMESACNPSQKMTKQDLQSFLVKSITDYELYKNTCKYNCLIVIFVDRKKWRYIKHYLIAINFFKKVKYNPLFIIFLKKQTTNTKSVNIDRQDCFPKCFTLNLPLSFFKTKNGLQNQITFRSISMSNLEIRNSMYKYFLEEKKKKIIMLGTTFFAIFKCLPIPKPSKKI</sequence>
<name>X6MD87_RETFI</name>
<gene>
    <name evidence="1" type="ORF">RFI_25735</name>
</gene>
<reference evidence="1 2" key="1">
    <citation type="journal article" date="2013" name="Curr. Biol.">
        <title>The Genome of the Foraminiferan Reticulomyxa filosa.</title>
        <authorList>
            <person name="Glockner G."/>
            <person name="Hulsmann N."/>
            <person name="Schleicher M."/>
            <person name="Noegel A.A."/>
            <person name="Eichinger L."/>
            <person name="Gallinger C."/>
            <person name="Pawlowski J."/>
            <person name="Sierra R."/>
            <person name="Euteneuer U."/>
            <person name="Pillet L."/>
            <person name="Moustafa A."/>
            <person name="Platzer M."/>
            <person name="Groth M."/>
            <person name="Szafranski K."/>
            <person name="Schliwa M."/>
        </authorList>
    </citation>
    <scope>NUCLEOTIDE SEQUENCE [LARGE SCALE GENOMIC DNA]</scope>
</reference>
<dbReference type="AlphaFoldDB" id="X6MD87"/>
<comment type="caution">
    <text evidence="1">The sequence shown here is derived from an EMBL/GenBank/DDBJ whole genome shotgun (WGS) entry which is preliminary data.</text>
</comment>
<protein>
    <submittedName>
        <fullName evidence="1">Uncharacterized protein</fullName>
    </submittedName>
</protein>